<dbReference type="Pfam" id="PF13970">
    <property type="entry name" value="DUF4221"/>
    <property type="match status" value="1"/>
</dbReference>
<evidence type="ECO:0008006" key="4">
    <source>
        <dbReference type="Google" id="ProtNLM"/>
    </source>
</evidence>
<evidence type="ECO:0000313" key="3">
    <source>
        <dbReference type="Proteomes" id="UP000199642"/>
    </source>
</evidence>
<dbReference type="Proteomes" id="UP000199642">
    <property type="component" value="Unassembled WGS sequence"/>
</dbReference>
<dbReference type="InterPro" id="IPR025316">
    <property type="entry name" value="DUF4221"/>
</dbReference>
<keyword evidence="1" id="KW-0732">Signal</keyword>
<keyword evidence="3" id="KW-1185">Reference proteome</keyword>
<proteinExistence type="predicted"/>
<dbReference type="OrthoDB" id="820422at2"/>
<organism evidence="2 3">
    <name type="scientific">Algoriphagus hitonicola</name>
    <dbReference type="NCBI Taxonomy" id="435880"/>
    <lineage>
        <taxon>Bacteria</taxon>
        <taxon>Pseudomonadati</taxon>
        <taxon>Bacteroidota</taxon>
        <taxon>Cytophagia</taxon>
        <taxon>Cytophagales</taxon>
        <taxon>Cyclobacteriaceae</taxon>
        <taxon>Algoriphagus</taxon>
    </lineage>
</organism>
<gene>
    <name evidence="2" type="ORF">SAMN04487988_10298</name>
</gene>
<dbReference type="PROSITE" id="PS51257">
    <property type="entry name" value="PROKAR_LIPOPROTEIN"/>
    <property type="match status" value="1"/>
</dbReference>
<dbReference type="EMBL" id="FOPC01000002">
    <property type="protein sequence ID" value="SFG22949.1"/>
    <property type="molecule type" value="Genomic_DNA"/>
</dbReference>
<accession>A0A1I2Q6G4</accession>
<evidence type="ECO:0000313" key="2">
    <source>
        <dbReference type="EMBL" id="SFG22949.1"/>
    </source>
</evidence>
<name>A0A1I2Q6G4_9BACT</name>
<feature type="chain" id="PRO_5011532396" description="TolB-like 6-blade propeller-like" evidence="1">
    <location>
        <begin position="26"/>
        <end position="392"/>
    </location>
</feature>
<protein>
    <recommendedName>
        <fullName evidence="4">TolB-like 6-blade propeller-like</fullName>
    </recommendedName>
</protein>
<sequence>MKSSILIKSLLAIFVIPLLFSCANGKTDSGQNSEKSEPTQIPINENLTLPLDAETSLWNYFSQPAIIDGKPKLIWFNPTRYSIDYFDVRTQTLERKVVLEQNGPNALPGIGMNSGIKYVNKDTVIIYNGPLSSIFLTNISGEVYKKIDLSDNPFGFGSVDLKSSIAYRKGSIYMQQLPIYPEIIPENFRPKYNKIAKIDLANGAVEEFEIDYPPVYYSDPDISNQLKMMSLVYNENTDKFIICFPLSDEIFVTDFTSGIKRYSAKSKLVSEVIPIDRENSDINPSSITNFYYWMNDSYEQLIYSPENDLYLRVARKGISENDFENRQFTSDREFLVLDKDFKLIGNIKYNSSNILYYFLDGKNFYWNKSLQKFNFDTGVEDSIFFQSKVLEF</sequence>
<dbReference type="AlphaFoldDB" id="A0A1I2Q6G4"/>
<dbReference type="STRING" id="435880.SAMN04487988_10298"/>
<reference evidence="3" key="1">
    <citation type="submission" date="2016-10" db="EMBL/GenBank/DDBJ databases">
        <authorList>
            <person name="Varghese N."/>
            <person name="Submissions S."/>
        </authorList>
    </citation>
    <scope>NUCLEOTIDE SEQUENCE [LARGE SCALE GENOMIC DNA]</scope>
    <source>
        <strain evidence="3">DSM 19315</strain>
    </source>
</reference>
<dbReference type="RefSeq" id="WP_092788836.1">
    <property type="nucleotide sequence ID" value="NZ_FOPC01000002.1"/>
</dbReference>
<evidence type="ECO:0000256" key="1">
    <source>
        <dbReference type="SAM" id="SignalP"/>
    </source>
</evidence>
<feature type="signal peptide" evidence="1">
    <location>
        <begin position="1"/>
        <end position="25"/>
    </location>
</feature>